<dbReference type="EMBL" id="QSSX01000090">
    <property type="protein sequence ID" value="RGM16037.1"/>
    <property type="molecule type" value="Genomic_DNA"/>
</dbReference>
<keyword evidence="3" id="KW-0175">Coiled coil</keyword>
<feature type="compositionally biased region" description="Basic and acidic residues" evidence="4">
    <location>
        <begin position="355"/>
        <end position="381"/>
    </location>
</feature>
<evidence type="ECO:0000256" key="4">
    <source>
        <dbReference type="SAM" id="MobiDB-lite"/>
    </source>
</evidence>
<organism evidence="6 7">
    <name type="scientific">Mediterraneibacter gnavus</name>
    <name type="common">Ruminococcus gnavus</name>
    <dbReference type="NCBI Taxonomy" id="33038"/>
    <lineage>
        <taxon>Bacteria</taxon>
        <taxon>Bacillati</taxon>
        <taxon>Bacillota</taxon>
        <taxon>Clostridia</taxon>
        <taxon>Lachnospirales</taxon>
        <taxon>Lachnospiraceae</taxon>
        <taxon>Mediterraneibacter</taxon>
    </lineage>
</organism>
<dbReference type="Gene3D" id="3.30.930.30">
    <property type="match status" value="1"/>
</dbReference>
<evidence type="ECO:0000256" key="3">
    <source>
        <dbReference type="SAM" id="Coils"/>
    </source>
</evidence>
<evidence type="ECO:0000256" key="2">
    <source>
        <dbReference type="ARBA" id="ARBA00022971"/>
    </source>
</evidence>
<proteinExistence type="inferred from homology"/>
<reference evidence="6 7" key="1">
    <citation type="submission" date="2018-08" db="EMBL/GenBank/DDBJ databases">
        <title>A genome reference for cultivated species of the human gut microbiota.</title>
        <authorList>
            <person name="Zou Y."/>
            <person name="Xue W."/>
            <person name="Luo G."/>
        </authorList>
    </citation>
    <scope>NUCLEOTIDE SEQUENCE [LARGE SCALE GENOMIC DNA]</scope>
    <source>
        <strain evidence="6 7">TF01-20-2</strain>
    </source>
</reference>
<evidence type="ECO:0000313" key="7">
    <source>
        <dbReference type="Proteomes" id="UP000260808"/>
    </source>
</evidence>
<dbReference type="Pfam" id="PF03389">
    <property type="entry name" value="MobA_MobL"/>
    <property type="match status" value="1"/>
</dbReference>
<feature type="compositionally biased region" description="Basic residues" evidence="4">
    <location>
        <begin position="401"/>
        <end position="411"/>
    </location>
</feature>
<comment type="caution">
    <text evidence="6">The sequence shown here is derived from an EMBL/GenBank/DDBJ whole genome shotgun (WGS) entry which is preliminary data.</text>
</comment>
<accession>A0A3E4UTS0</accession>
<feature type="coiled-coil region" evidence="3">
    <location>
        <begin position="272"/>
        <end position="303"/>
    </location>
</feature>
<evidence type="ECO:0000256" key="1">
    <source>
        <dbReference type="ARBA" id="ARBA00010873"/>
    </source>
</evidence>
<protein>
    <submittedName>
        <fullName evidence="6">Mobilization protein MobA</fullName>
    </submittedName>
</protein>
<comment type="similarity">
    <text evidence="1">Belongs to the MobA/MobL family.</text>
</comment>
<evidence type="ECO:0000313" key="6">
    <source>
        <dbReference type="EMBL" id="RGM16037.1"/>
    </source>
</evidence>
<gene>
    <name evidence="6" type="ORF">DXC31_17510</name>
</gene>
<feature type="domain" description="MobA/MobL protein" evidence="5">
    <location>
        <begin position="17"/>
        <end position="249"/>
    </location>
</feature>
<dbReference type="Proteomes" id="UP000260808">
    <property type="component" value="Unassembled WGS sequence"/>
</dbReference>
<dbReference type="NCBIfam" id="NF041496">
    <property type="entry name" value="MobQ"/>
    <property type="match status" value="1"/>
</dbReference>
<sequence>MAIYHCSIKNISRGKGQSAVASSAYRSADKLEDMETGIIHDYRKKNGVVFSEVILCKYAPESYQNRETLWNAVHKVESQSNARLAREWEVALPNELDLEQSKKLVHEFAQSLADEGMCVDANIHWKQGNHHAHILGTTRPITKNGTWGQKEKKGYKLDESGQKIPIIDSETGLQKIGAKGRKMWQRVTVEANDWNKTEKVEEWRMRWAQYCNQYLEPDLQIDHRSYERQGKEQIPTIHEGYVARKMEQKGVISSRCETNRNIRKYNLLSLQFDKLSELKETLVKQLEELREKAKGALHERLQRLRATRAVDEPTRRDADAAIEKRLAALRSIGQGGESLPGTEESAVQDIIREARAGIDRATAKEENSRTGRSDREAEQQRCDISTKSGIRETKHSIAKEHPKRPSRGRSR</sequence>
<feature type="region of interest" description="Disordered" evidence="4">
    <location>
        <begin position="355"/>
        <end position="411"/>
    </location>
</feature>
<dbReference type="InterPro" id="IPR005053">
    <property type="entry name" value="MobA_MobL"/>
</dbReference>
<evidence type="ECO:0000259" key="5">
    <source>
        <dbReference type="Pfam" id="PF03389"/>
    </source>
</evidence>
<dbReference type="AlphaFoldDB" id="A0A3E4UTS0"/>
<feature type="compositionally biased region" description="Basic and acidic residues" evidence="4">
    <location>
        <begin position="389"/>
        <end position="400"/>
    </location>
</feature>
<keyword evidence="2" id="KW-0184">Conjugation</keyword>
<name>A0A3E4UTS0_MEDGN</name>